<dbReference type="AlphaFoldDB" id="A0A128FKM5"/>
<gene>
    <name evidence="2" type="ORF">GMA8713_04860</name>
</gene>
<protein>
    <recommendedName>
        <fullName evidence="4">Rhs family protein</fullName>
    </recommendedName>
</protein>
<evidence type="ECO:0000256" key="1">
    <source>
        <dbReference type="SAM" id="Phobius"/>
    </source>
</evidence>
<feature type="transmembrane region" description="Helical" evidence="1">
    <location>
        <begin position="281"/>
        <end position="308"/>
    </location>
</feature>
<keyword evidence="3" id="KW-1185">Reference proteome</keyword>
<sequence length="326" mass="36723">MTMADVDNMFSKIKSDFETSIDEYRKHSENWFYGWALDMEQKVIVNDNEQSADTDDSKIEADIITCPLDGKITLVHCFEAEAFVPITGTPFKVQPVKFDDGIFIDSYEPDGPAVSGTIGSDGTAEVTLDPKYRGKPIRITFYPEVSESDIKTMLDSYDPTINKLSAWLDKEWKTQRSEWQIYLSNPIDVWEEVGKFFDKMLDELIDAWDEIADLFKLLANPTELKKKLSKYIENPELIAEKLTSAKEEAERMLTLIKDEARCFLCLNMVISWLKTLSPLQVLSLVTVSLAAILVEVVLSLVIPGGAVLRNINRLRDVAGTAAMVGA</sequence>
<reference evidence="3" key="1">
    <citation type="submission" date="2016-02" db="EMBL/GenBank/DDBJ databases">
        <authorList>
            <person name="Rodrigo-Torres Lidia"/>
            <person name="Arahal R.David."/>
        </authorList>
    </citation>
    <scope>NUCLEOTIDE SEQUENCE [LARGE SCALE GENOMIC DNA]</scope>
    <source>
        <strain evidence="3">CECT 8713</strain>
    </source>
</reference>
<keyword evidence="1" id="KW-0812">Transmembrane</keyword>
<dbReference type="OrthoDB" id="5852187at2"/>
<organism evidence="2 3">
    <name type="scientific">Grimontia marina</name>
    <dbReference type="NCBI Taxonomy" id="646534"/>
    <lineage>
        <taxon>Bacteria</taxon>
        <taxon>Pseudomonadati</taxon>
        <taxon>Pseudomonadota</taxon>
        <taxon>Gammaproteobacteria</taxon>
        <taxon>Vibrionales</taxon>
        <taxon>Vibrionaceae</taxon>
        <taxon>Grimontia</taxon>
    </lineage>
</organism>
<evidence type="ECO:0000313" key="2">
    <source>
        <dbReference type="EMBL" id="CZF86821.1"/>
    </source>
</evidence>
<dbReference type="EMBL" id="FIZY01000086">
    <property type="protein sequence ID" value="CZF86821.1"/>
    <property type="molecule type" value="Genomic_DNA"/>
</dbReference>
<dbReference type="Proteomes" id="UP000073601">
    <property type="component" value="Unassembled WGS sequence"/>
</dbReference>
<evidence type="ECO:0008006" key="4">
    <source>
        <dbReference type="Google" id="ProtNLM"/>
    </source>
</evidence>
<keyword evidence="1" id="KW-0472">Membrane</keyword>
<keyword evidence="1" id="KW-1133">Transmembrane helix</keyword>
<proteinExistence type="predicted"/>
<evidence type="ECO:0000313" key="3">
    <source>
        <dbReference type="Proteomes" id="UP000073601"/>
    </source>
</evidence>
<name>A0A128FKM5_9GAMM</name>
<accession>A0A128FKM5</accession>